<dbReference type="Pfam" id="PF12229">
    <property type="entry name" value="PG_binding_4"/>
    <property type="match status" value="1"/>
</dbReference>
<dbReference type="SMART" id="SM01208">
    <property type="entry name" value="G5"/>
    <property type="match status" value="1"/>
</dbReference>
<name>A0A7D6VWQ7_9CLOT</name>
<dbReference type="InterPro" id="IPR022029">
    <property type="entry name" value="YoaR-like_PG-bd"/>
</dbReference>
<dbReference type="KEGG" id="cint:HZF06_05110"/>
<dbReference type="InterPro" id="IPR011098">
    <property type="entry name" value="G5_dom"/>
</dbReference>
<dbReference type="Proteomes" id="UP000512286">
    <property type="component" value="Chromosome"/>
</dbReference>
<dbReference type="Gene3D" id="2.20.230.10">
    <property type="entry name" value="Resuscitation-promoting factor rpfb"/>
    <property type="match status" value="1"/>
</dbReference>
<dbReference type="PROSITE" id="PS51109">
    <property type="entry name" value="G5"/>
    <property type="match status" value="1"/>
</dbReference>
<feature type="region of interest" description="Disordered" evidence="2">
    <location>
        <begin position="464"/>
        <end position="489"/>
    </location>
</feature>
<dbReference type="EMBL" id="CP059378">
    <property type="protein sequence ID" value="QLY80972.1"/>
    <property type="molecule type" value="Genomic_DNA"/>
</dbReference>
<reference evidence="4 5" key="1">
    <citation type="submission" date="2020-07" db="EMBL/GenBank/DDBJ databases">
        <title>Electron transfer.</title>
        <authorList>
            <person name="Huang L."/>
            <person name="Liu X."/>
            <person name="Zhou S."/>
        </authorList>
    </citation>
    <scope>NUCLEOTIDE SEQUENCE [LARGE SCALE GENOMIC DNA]</scope>
    <source>
        <strain evidence="4 5">Lx1</strain>
    </source>
</reference>
<dbReference type="AlphaFoldDB" id="A0A7D6VWQ7"/>
<protein>
    <submittedName>
        <fullName evidence="4">VanW family protein</fullName>
    </submittedName>
</protein>
<evidence type="ECO:0000313" key="5">
    <source>
        <dbReference type="Proteomes" id="UP000512286"/>
    </source>
</evidence>
<dbReference type="Pfam" id="PF04294">
    <property type="entry name" value="VanW"/>
    <property type="match status" value="1"/>
</dbReference>
<dbReference type="InterPro" id="IPR007391">
    <property type="entry name" value="Vancomycin_resist_VanW"/>
</dbReference>
<proteinExistence type="predicted"/>
<sequence length="489" mass="54006">MEEKKKKKSSKSKARRKILFTVATVVMLGIFATSAYAIASNNRVKQWEDKIYPNIKVNGVDLSGKTKEEAVEMLKNSFEEKINSKKINVKVNDKIFTLGYSDISPEFNIEETIDKAISIGKGSNFFSKKSWIDGKHNEDLSLEFNYDETKLEPFKTSIKDSVKTGSKNASISISNGKISITPEVDGTKVNEDELNNKLKDVIDGSVEKDIEIVVATEIDKPAITKEQLSKIDSKISTAQTNYASSGAGRAANVELATKFCNGKLLMPGEVFSYNEVVGERSAARGFKDAAVFVGDRVEQGIGGGICQVSTTLYRAAMEANLRSTERYNHSMLPGYSLPGLDATVVWGVLDYKFKNDYGFPVYVEAYTSNRNLVFNIYGSKEGMAGKTYKLIAETTETLQPTVTTKEDATLNEGTTQWEKNPVVGYKAKSYLITYENGKEINRETVSTDKYTKVDGVVIKGTKKAVQNKVPSTETPATQNTSEQNSNTQQ</sequence>
<feature type="domain" description="G5" evidence="3">
    <location>
        <begin position="384"/>
        <end position="463"/>
    </location>
</feature>
<feature type="compositionally biased region" description="Low complexity" evidence="2">
    <location>
        <begin position="477"/>
        <end position="489"/>
    </location>
</feature>
<dbReference type="PANTHER" id="PTHR35788">
    <property type="entry name" value="EXPORTED PROTEIN-RELATED"/>
    <property type="match status" value="1"/>
</dbReference>
<evidence type="ECO:0000259" key="3">
    <source>
        <dbReference type="PROSITE" id="PS51109"/>
    </source>
</evidence>
<dbReference type="PANTHER" id="PTHR35788:SF1">
    <property type="entry name" value="EXPORTED PROTEIN"/>
    <property type="match status" value="1"/>
</dbReference>
<gene>
    <name evidence="4" type="ORF">HZF06_05110</name>
</gene>
<organism evidence="4 5">
    <name type="scientific">Clostridium intestinale</name>
    <dbReference type="NCBI Taxonomy" id="36845"/>
    <lineage>
        <taxon>Bacteria</taxon>
        <taxon>Bacillati</taxon>
        <taxon>Bacillota</taxon>
        <taxon>Clostridia</taxon>
        <taxon>Eubacteriales</taxon>
        <taxon>Clostridiaceae</taxon>
        <taxon>Clostridium</taxon>
    </lineage>
</organism>
<accession>A0A7D6VWQ7</accession>
<dbReference type="InterPro" id="IPR052913">
    <property type="entry name" value="Glycopeptide_resist_protein"/>
</dbReference>
<evidence type="ECO:0000313" key="4">
    <source>
        <dbReference type="EMBL" id="QLY80972.1"/>
    </source>
</evidence>
<keyword evidence="1" id="KW-0732">Signal</keyword>
<dbReference type="Pfam" id="PF07501">
    <property type="entry name" value="G5"/>
    <property type="match status" value="1"/>
</dbReference>
<evidence type="ECO:0000256" key="1">
    <source>
        <dbReference type="ARBA" id="ARBA00022729"/>
    </source>
</evidence>
<evidence type="ECO:0000256" key="2">
    <source>
        <dbReference type="SAM" id="MobiDB-lite"/>
    </source>
</evidence>
<dbReference type="RefSeq" id="WP_181602695.1">
    <property type="nucleotide sequence ID" value="NZ_CP059378.1"/>
</dbReference>